<dbReference type="AlphaFoldDB" id="A0ABD3F5T2"/>
<keyword evidence="3" id="KW-1185">Reference proteome</keyword>
<sequence>MTLAVFWTVGCRFEGQQAGLAESWFVMYPGIANFVLIFFSLLNFGAKTLRRRISDALFTPTVVFLCLLHYFRLEIAESGC</sequence>
<keyword evidence="1" id="KW-1133">Transmembrane helix</keyword>
<evidence type="ECO:0000256" key="1">
    <source>
        <dbReference type="SAM" id="Phobius"/>
    </source>
</evidence>
<organism evidence="2 3">
    <name type="scientific">Phytophthora oleae</name>
    <dbReference type="NCBI Taxonomy" id="2107226"/>
    <lineage>
        <taxon>Eukaryota</taxon>
        <taxon>Sar</taxon>
        <taxon>Stramenopiles</taxon>
        <taxon>Oomycota</taxon>
        <taxon>Peronosporomycetes</taxon>
        <taxon>Peronosporales</taxon>
        <taxon>Peronosporaceae</taxon>
        <taxon>Phytophthora</taxon>
    </lineage>
</organism>
<reference evidence="2 3" key="1">
    <citation type="submission" date="2024-09" db="EMBL/GenBank/DDBJ databases">
        <title>Genome sequencing and assembly of Phytophthora oleae, isolate VK10A, causative agent of rot of olive drupes.</title>
        <authorList>
            <person name="Conti Taguali S."/>
            <person name="Riolo M."/>
            <person name="La Spada F."/>
            <person name="Cacciola S.O."/>
            <person name="Dionisio G."/>
        </authorList>
    </citation>
    <scope>NUCLEOTIDE SEQUENCE [LARGE SCALE GENOMIC DNA]</scope>
    <source>
        <strain evidence="2 3">VK10A</strain>
    </source>
</reference>
<keyword evidence="1" id="KW-0812">Transmembrane</keyword>
<evidence type="ECO:0000313" key="2">
    <source>
        <dbReference type="EMBL" id="KAL3661634.1"/>
    </source>
</evidence>
<comment type="caution">
    <text evidence="2">The sequence shown here is derived from an EMBL/GenBank/DDBJ whole genome shotgun (WGS) entry which is preliminary data.</text>
</comment>
<proteinExistence type="predicted"/>
<dbReference type="Proteomes" id="UP001632037">
    <property type="component" value="Unassembled WGS sequence"/>
</dbReference>
<protein>
    <submittedName>
        <fullName evidence="2">Uncharacterized protein</fullName>
    </submittedName>
</protein>
<name>A0ABD3F5T2_9STRA</name>
<gene>
    <name evidence="2" type="ORF">V7S43_013393</name>
</gene>
<accession>A0ABD3F5T2</accession>
<keyword evidence="1" id="KW-0472">Membrane</keyword>
<evidence type="ECO:0000313" key="3">
    <source>
        <dbReference type="Proteomes" id="UP001632037"/>
    </source>
</evidence>
<dbReference type="EMBL" id="JBIMZQ010000035">
    <property type="protein sequence ID" value="KAL3661634.1"/>
    <property type="molecule type" value="Genomic_DNA"/>
</dbReference>
<feature type="transmembrane region" description="Helical" evidence="1">
    <location>
        <begin position="25"/>
        <end position="44"/>
    </location>
</feature>